<name>A0ABN3PBS2_9MICO</name>
<dbReference type="Proteomes" id="UP001500274">
    <property type="component" value="Unassembled WGS sequence"/>
</dbReference>
<evidence type="ECO:0000313" key="2">
    <source>
        <dbReference type="EMBL" id="GAA2577645.1"/>
    </source>
</evidence>
<organism evidence="2 3">
    <name type="scientific">Microbacterium binotii</name>
    <dbReference type="NCBI Taxonomy" id="462710"/>
    <lineage>
        <taxon>Bacteria</taxon>
        <taxon>Bacillati</taxon>
        <taxon>Actinomycetota</taxon>
        <taxon>Actinomycetes</taxon>
        <taxon>Micrococcales</taxon>
        <taxon>Microbacteriaceae</taxon>
        <taxon>Microbacterium</taxon>
    </lineage>
</organism>
<reference evidence="2 3" key="1">
    <citation type="journal article" date="2019" name="Int. J. Syst. Evol. Microbiol.">
        <title>The Global Catalogue of Microorganisms (GCM) 10K type strain sequencing project: providing services to taxonomists for standard genome sequencing and annotation.</title>
        <authorList>
            <consortium name="The Broad Institute Genomics Platform"/>
            <consortium name="The Broad Institute Genome Sequencing Center for Infectious Disease"/>
            <person name="Wu L."/>
            <person name="Ma J."/>
        </authorList>
    </citation>
    <scope>NUCLEOTIDE SEQUENCE [LARGE SCALE GENOMIC DNA]</scope>
    <source>
        <strain evidence="2 3">JCM 16365</strain>
    </source>
</reference>
<comment type="caution">
    <text evidence="2">The sequence shown here is derived from an EMBL/GenBank/DDBJ whole genome shotgun (WGS) entry which is preliminary data.</text>
</comment>
<gene>
    <name evidence="2" type="ORF">GCM10009862_16190</name>
</gene>
<feature type="region of interest" description="Disordered" evidence="1">
    <location>
        <begin position="90"/>
        <end position="140"/>
    </location>
</feature>
<sequence>MSALVSEAFALLRECRADYDLTLYANYVRAEAATNGALLNARGRARDIDSLSLFMGNETRARAYASDELIEHWRTHPRVTFAQFERSWMNDRSNKNSSRQPCDCHPTPSKGTHEAHHQDRRRRARCRRRDRPRRLYVGRP</sequence>
<proteinExistence type="predicted"/>
<accession>A0ABN3PBS2</accession>
<feature type="compositionally biased region" description="Basic residues" evidence="1">
    <location>
        <begin position="118"/>
        <end position="140"/>
    </location>
</feature>
<keyword evidence="3" id="KW-1185">Reference proteome</keyword>
<evidence type="ECO:0000313" key="3">
    <source>
        <dbReference type="Proteomes" id="UP001500274"/>
    </source>
</evidence>
<dbReference type="EMBL" id="BAAARI010000011">
    <property type="protein sequence ID" value="GAA2577645.1"/>
    <property type="molecule type" value="Genomic_DNA"/>
</dbReference>
<evidence type="ECO:0000256" key="1">
    <source>
        <dbReference type="SAM" id="MobiDB-lite"/>
    </source>
</evidence>
<protein>
    <submittedName>
        <fullName evidence="2">Uncharacterized protein</fullName>
    </submittedName>
</protein>